<dbReference type="Pfam" id="PF08281">
    <property type="entry name" value="Sigma70_r4_2"/>
    <property type="match status" value="1"/>
</dbReference>
<gene>
    <name evidence="6" type="ORF">QE417_002904</name>
</gene>
<dbReference type="PANTHER" id="PTHR43133">
    <property type="entry name" value="RNA POLYMERASE ECF-TYPE SIGMA FACTO"/>
    <property type="match status" value="1"/>
</dbReference>
<evidence type="ECO:0000256" key="1">
    <source>
        <dbReference type="ARBA" id="ARBA00010641"/>
    </source>
</evidence>
<evidence type="ECO:0000259" key="5">
    <source>
        <dbReference type="Pfam" id="PF08281"/>
    </source>
</evidence>
<comment type="caution">
    <text evidence="6">The sequence shown here is derived from an EMBL/GenBank/DDBJ whole genome shotgun (WGS) entry which is preliminary data.</text>
</comment>
<keyword evidence="7" id="KW-1185">Reference proteome</keyword>
<dbReference type="NCBIfam" id="TIGR02937">
    <property type="entry name" value="sigma70-ECF"/>
    <property type="match status" value="1"/>
</dbReference>
<dbReference type="SUPFAM" id="SSF88946">
    <property type="entry name" value="Sigma2 domain of RNA polymerase sigma factors"/>
    <property type="match status" value="1"/>
</dbReference>
<dbReference type="InterPro" id="IPR013325">
    <property type="entry name" value="RNA_pol_sigma_r2"/>
</dbReference>
<dbReference type="InterPro" id="IPR014284">
    <property type="entry name" value="RNA_pol_sigma-70_dom"/>
</dbReference>
<dbReference type="CDD" id="cd06171">
    <property type="entry name" value="Sigma70_r4"/>
    <property type="match status" value="1"/>
</dbReference>
<dbReference type="Gene3D" id="1.10.1740.10">
    <property type="match status" value="1"/>
</dbReference>
<keyword evidence="2" id="KW-0805">Transcription regulation</keyword>
<evidence type="ECO:0000313" key="7">
    <source>
        <dbReference type="Proteomes" id="UP001258315"/>
    </source>
</evidence>
<feature type="domain" description="RNA polymerase sigma factor 70 region 4 type 2" evidence="5">
    <location>
        <begin position="135"/>
        <end position="187"/>
    </location>
</feature>
<evidence type="ECO:0000256" key="3">
    <source>
        <dbReference type="ARBA" id="ARBA00023082"/>
    </source>
</evidence>
<name>A0ABU3GVN4_9SPHI</name>
<dbReference type="InterPro" id="IPR013249">
    <property type="entry name" value="RNA_pol_sigma70_r4_t2"/>
</dbReference>
<dbReference type="PANTHER" id="PTHR43133:SF46">
    <property type="entry name" value="RNA POLYMERASE SIGMA-70 FACTOR ECF SUBFAMILY"/>
    <property type="match status" value="1"/>
</dbReference>
<dbReference type="Proteomes" id="UP001258315">
    <property type="component" value="Unassembled WGS sequence"/>
</dbReference>
<keyword evidence="3" id="KW-0731">Sigma factor</keyword>
<evidence type="ECO:0000256" key="2">
    <source>
        <dbReference type="ARBA" id="ARBA00023015"/>
    </source>
</evidence>
<dbReference type="InterPro" id="IPR036388">
    <property type="entry name" value="WH-like_DNA-bd_sf"/>
</dbReference>
<keyword evidence="4" id="KW-0804">Transcription</keyword>
<dbReference type="SUPFAM" id="SSF88659">
    <property type="entry name" value="Sigma3 and sigma4 domains of RNA polymerase sigma factors"/>
    <property type="match status" value="1"/>
</dbReference>
<protein>
    <submittedName>
        <fullName evidence="6">RNA polymerase sigma-70 factor (Family 1)</fullName>
    </submittedName>
</protein>
<sequence length="201" mass="23204">MLQQTHQQQGIYMYPQLSDEELMELLKADDHLALENLFNRYYKTLCQLSAVYTKDFEIAEEIVANLFMKIWDGRYEANVQNVKSYLSVSVRNASLNHTQKAKAPVHSIDEVAHQLNEVQDHNTPLNIITRRESYNRIISLIDTLPPSQREVVLMSHVDNLNKHEIAQTLNISVRTVETTLYQSVKKLRSLLKDSYNSAASN</sequence>
<dbReference type="InterPro" id="IPR013324">
    <property type="entry name" value="RNA_pol_sigma_r3/r4-like"/>
</dbReference>
<dbReference type="Gene3D" id="1.10.10.10">
    <property type="entry name" value="Winged helix-like DNA-binding domain superfamily/Winged helix DNA-binding domain"/>
    <property type="match status" value="1"/>
</dbReference>
<proteinExistence type="inferred from homology"/>
<evidence type="ECO:0000256" key="4">
    <source>
        <dbReference type="ARBA" id="ARBA00023163"/>
    </source>
</evidence>
<organism evidence="6 7">
    <name type="scientific">Mucilaginibacter terrae</name>
    <dbReference type="NCBI Taxonomy" id="1955052"/>
    <lineage>
        <taxon>Bacteria</taxon>
        <taxon>Pseudomonadati</taxon>
        <taxon>Bacteroidota</taxon>
        <taxon>Sphingobacteriia</taxon>
        <taxon>Sphingobacteriales</taxon>
        <taxon>Sphingobacteriaceae</taxon>
        <taxon>Mucilaginibacter</taxon>
    </lineage>
</organism>
<evidence type="ECO:0000313" key="6">
    <source>
        <dbReference type="EMBL" id="MDT3403832.1"/>
    </source>
</evidence>
<dbReference type="EMBL" id="JAVLVU010000001">
    <property type="protein sequence ID" value="MDT3403832.1"/>
    <property type="molecule type" value="Genomic_DNA"/>
</dbReference>
<dbReference type="InterPro" id="IPR039425">
    <property type="entry name" value="RNA_pol_sigma-70-like"/>
</dbReference>
<reference evidence="7" key="1">
    <citation type="submission" date="2023-07" db="EMBL/GenBank/DDBJ databases">
        <title>Functional and genomic diversity of the sorghum phyllosphere microbiome.</title>
        <authorList>
            <person name="Shade A."/>
        </authorList>
    </citation>
    <scope>NUCLEOTIDE SEQUENCE [LARGE SCALE GENOMIC DNA]</scope>
    <source>
        <strain evidence="7">SORGH_AS_0422</strain>
    </source>
</reference>
<accession>A0ABU3GVN4</accession>
<comment type="similarity">
    <text evidence="1">Belongs to the sigma-70 factor family. ECF subfamily.</text>
</comment>